<dbReference type="PATRIC" id="fig|1178515.4.peg.1846"/>
<evidence type="ECO:0000256" key="5">
    <source>
        <dbReference type="ARBA" id="ARBA00023295"/>
    </source>
</evidence>
<proteinExistence type="inferred from homology"/>
<dbReference type="SUPFAM" id="SSF49785">
    <property type="entry name" value="Galactose-binding domain-like"/>
    <property type="match status" value="1"/>
</dbReference>
<dbReference type="InterPro" id="IPR003961">
    <property type="entry name" value="FN3_dom"/>
</dbReference>
<dbReference type="Proteomes" id="UP000076927">
    <property type="component" value="Chromosome"/>
</dbReference>
<protein>
    <recommendedName>
        <fullName evidence="9">F5/8 type C domain-containing protein</fullName>
    </recommendedName>
</protein>
<evidence type="ECO:0000256" key="2">
    <source>
        <dbReference type="ARBA" id="ARBA00022737"/>
    </source>
</evidence>
<gene>
    <name evidence="10" type="ORF">SY83_09245</name>
</gene>
<dbReference type="STRING" id="1178515.SY83_09245"/>
<dbReference type="PROSITE" id="PS50022">
    <property type="entry name" value="FA58C_3"/>
    <property type="match status" value="1"/>
</dbReference>
<dbReference type="InterPro" id="IPR008979">
    <property type="entry name" value="Galactose-bd-like_sf"/>
</dbReference>
<evidence type="ECO:0000313" key="10">
    <source>
        <dbReference type="EMBL" id="ANE46428.1"/>
    </source>
</evidence>
<dbReference type="SUPFAM" id="SSF110296">
    <property type="entry name" value="Oligoxyloglucan reducing end-specific cellobiohydrolase"/>
    <property type="match status" value="2"/>
</dbReference>
<evidence type="ECO:0000313" key="11">
    <source>
        <dbReference type="Proteomes" id="UP000076927"/>
    </source>
</evidence>
<dbReference type="OrthoDB" id="1089471at2"/>
<comment type="similarity">
    <text evidence="7">Belongs to the glycosyl hydrolase 74 family.</text>
</comment>
<dbReference type="InterPro" id="IPR000421">
    <property type="entry name" value="FA58C"/>
</dbReference>
<evidence type="ECO:0000256" key="4">
    <source>
        <dbReference type="ARBA" id="ARBA00023277"/>
    </source>
</evidence>
<dbReference type="Gene3D" id="2.60.40.10">
    <property type="entry name" value="Immunoglobulins"/>
    <property type="match status" value="2"/>
</dbReference>
<dbReference type="Gene3D" id="2.130.10.10">
    <property type="entry name" value="YVTN repeat-like/Quinoprotein amine dehydrogenase"/>
    <property type="match status" value="4"/>
</dbReference>
<keyword evidence="4" id="KW-0119">Carbohydrate metabolism</keyword>
<evidence type="ECO:0000256" key="6">
    <source>
        <dbReference type="ARBA" id="ARBA00023326"/>
    </source>
</evidence>
<dbReference type="Gene3D" id="2.60.120.260">
    <property type="entry name" value="Galactose-binding domain-like"/>
    <property type="match status" value="1"/>
</dbReference>
<dbReference type="AlphaFoldDB" id="A0A172THA0"/>
<dbReference type="SUPFAM" id="SSF49265">
    <property type="entry name" value="Fibronectin type III"/>
    <property type="match status" value="1"/>
</dbReference>
<evidence type="ECO:0000256" key="1">
    <source>
        <dbReference type="ARBA" id="ARBA00022729"/>
    </source>
</evidence>
<keyword evidence="2" id="KW-0677">Repeat</keyword>
<name>A0A172THA0_9BACL</name>
<evidence type="ECO:0000259" key="9">
    <source>
        <dbReference type="PROSITE" id="PS50022"/>
    </source>
</evidence>
<evidence type="ECO:0000256" key="3">
    <source>
        <dbReference type="ARBA" id="ARBA00022801"/>
    </source>
</evidence>
<dbReference type="InterPro" id="IPR015943">
    <property type="entry name" value="WD40/YVTN_repeat-like_dom_sf"/>
</dbReference>
<organism evidence="10 11">
    <name type="scientific">Paenibacillus swuensis</name>
    <dbReference type="NCBI Taxonomy" id="1178515"/>
    <lineage>
        <taxon>Bacteria</taxon>
        <taxon>Bacillati</taxon>
        <taxon>Bacillota</taxon>
        <taxon>Bacilli</taxon>
        <taxon>Bacillales</taxon>
        <taxon>Paenibacillaceae</taxon>
        <taxon>Paenibacillus</taxon>
    </lineage>
</organism>
<keyword evidence="6" id="KW-0624">Polysaccharide degradation</keyword>
<keyword evidence="11" id="KW-1185">Reference proteome</keyword>
<dbReference type="Pfam" id="PF15902">
    <property type="entry name" value="Sortilin-Vps10"/>
    <property type="match status" value="1"/>
</dbReference>
<dbReference type="RefSeq" id="WP_068605977.1">
    <property type="nucleotide sequence ID" value="NZ_CP011388.1"/>
</dbReference>
<dbReference type="GO" id="GO:0016798">
    <property type="term" value="F:hydrolase activity, acting on glycosyl bonds"/>
    <property type="evidence" value="ECO:0007669"/>
    <property type="project" value="UniProtKB-KW"/>
</dbReference>
<dbReference type="Pfam" id="PF22633">
    <property type="entry name" value="F5_F8_type_C_2"/>
    <property type="match status" value="1"/>
</dbReference>
<reference evidence="10 11" key="1">
    <citation type="submission" date="2015-01" db="EMBL/GenBank/DDBJ databases">
        <title>Paenibacillus swuensis/DY6/whole genome sequencing.</title>
        <authorList>
            <person name="Kim M.K."/>
            <person name="Srinivasan S."/>
            <person name="Lee J.-J."/>
        </authorList>
    </citation>
    <scope>NUCLEOTIDE SEQUENCE [LARGE SCALE GENOMIC DNA]</scope>
    <source>
        <strain evidence="10 11">DY6</strain>
    </source>
</reference>
<dbReference type="InterPro" id="IPR031778">
    <property type="entry name" value="Sortilin_N"/>
</dbReference>
<evidence type="ECO:0000256" key="7">
    <source>
        <dbReference type="ARBA" id="ARBA00037986"/>
    </source>
</evidence>
<sequence length="1064" mass="116843">MKNKIISMLLTAVLSVSAALPASALHWEHVPWVSEKILNNGFQGGEVSQWPQALAIDSQSGEFALMATDVGGVLRSLDGGENWAPANIKLNSRGGNALAIDPRNSNRVLLVGGNSGPHPDHGLFLSTDQAQTWKNVYKAEISGFRDVRDQLAYDISSFDETAGYTKTAYWLRVADEQQQWGNVTEHPALYRTSDGGETWTELPNTNQFGNGILKVHPTKGYIYIANGNGLFRSKDEGATFTRISEHPLSGLDVIPTSPDRVYYITGQDIYLSEDSGDTFQKVETTRYPVLFEGDRGGQYGIKVSPANPDYMMTTVSDGAYGFDKYVSHDGGVTWTKAVLDNTNSFMPFNGRPALYAWHPSDENVILSIGGDYITKSVDGGLHFSWANNGNPGVMPGGNFNFNVKDPDLLFIGSQDYAGAFTTDGGITWQYTNVQDFEWGGWTYGTYMVNPKVMFGASKHWDIGMAKTIHITRDGGKSFTRFKDKVVNGMETSYGAPDDDNILFCYEYRSTDQGYSWVKMEGADGVFIHNFDPEGKKELYGGKGNKIVSSADQGETWTEEFSVDGTVNDVAYDWKNKLVYAVTKNKLFQFNQVTKVVQDLTSTTPADQYGNHHLWSIAIDPKQPEIVYAAGPANTYNATVSTIRSVDAGQTWENLTIQPGASVVQTGKDGGREAWGIRVHPENRYVYVGSICYGFWRIAPPYGESVSYDSKPLKAAAGNGEVTLKWFGNGRETLLDVADLARHSTYGMSEVPVQTRLTYDLDGDRQVTATDMDIRSRLYLEGSARSLDTFTVYRREGSAGEWTKIAENLTNISYVDRQVINGTAYEYKVENTSKQQSTVTVTAMPAAAGPSAIFASPSPDAIEILWSQGSGTYSIYRTEANAEQPELLASGLQSASYTDRSVTKGNSYRYYVTSTGTGGESEPSATVTASTLIMTPPLLQKVDGRNLAWNKKAESSAANPFNEAARAVDGQLINNSKWSDNSAGDKWLSIDLGASYTLDRWVVKHASSGGEDTSLNTKSFQLQQSADGVHWSDLDTVTNNTQGVTDRKVNPFKSRYVRLYITAPT</sequence>
<accession>A0A172THA0</accession>
<keyword evidence="1 8" id="KW-0732">Signal</keyword>
<feature type="domain" description="F5/8 type C" evidence="9">
    <location>
        <begin position="933"/>
        <end position="1064"/>
    </location>
</feature>
<dbReference type="KEGG" id="pswu:SY83_09245"/>
<evidence type="ECO:0000256" key="8">
    <source>
        <dbReference type="SAM" id="SignalP"/>
    </source>
</evidence>
<dbReference type="InterPro" id="IPR052025">
    <property type="entry name" value="Xyloglucanase_GH74"/>
</dbReference>
<dbReference type="CDD" id="cd00063">
    <property type="entry name" value="FN3"/>
    <property type="match status" value="1"/>
</dbReference>
<dbReference type="PANTHER" id="PTHR43739">
    <property type="entry name" value="XYLOGLUCANASE (EUROFUNG)"/>
    <property type="match status" value="1"/>
</dbReference>
<feature type="chain" id="PRO_5008000780" description="F5/8 type C domain-containing protein" evidence="8">
    <location>
        <begin position="25"/>
        <end position="1064"/>
    </location>
</feature>
<dbReference type="InterPro" id="IPR013783">
    <property type="entry name" value="Ig-like_fold"/>
</dbReference>
<dbReference type="PANTHER" id="PTHR43739:SF2">
    <property type="entry name" value="OLIGOXYLOGLUCAN-REDUCING END-SPECIFIC XYLOGLUCANASE-RELATED"/>
    <property type="match status" value="1"/>
</dbReference>
<feature type="signal peptide" evidence="8">
    <location>
        <begin position="1"/>
        <end position="24"/>
    </location>
</feature>
<dbReference type="EMBL" id="CP011388">
    <property type="protein sequence ID" value="ANE46428.1"/>
    <property type="molecule type" value="Genomic_DNA"/>
</dbReference>
<dbReference type="GO" id="GO:0000272">
    <property type="term" value="P:polysaccharide catabolic process"/>
    <property type="evidence" value="ECO:0007669"/>
    <property type="project" value="UniProtKB-KW"/>
</dbReference>
<dbReference type="InterPro" id="IPR036116">
    <property type="entry name" value="FN3_sf"/>
</dbReference>
<dbReference type="GO" id="GO:0010411">
    <property type="term" value="P:xyloglucan metabolic process"/>
    <property type="evidence" value="ECO:0007669"/>
    <property type="project" value="TreeGrafter"/>
</dbReference>
<keyword evidence="3" id="KW-0378">Hydrolase</keyword>
<keyword evidence="5" id="KW-0326">Glycosidase</keyword>